<dbReference type="SUPFAM" id="SSF54523">
    <property type="entry name" value="Pili subunits"/>
    <property type="match status" value="1"/>
</dbReference>
<reference evidence="14 15" key="1">
    <citation type="submission" date="2018-02" db="EMBL/GenBank/DDBJ databases">
        <title>Draft genome sequencing of Burkholderia cepacia Y14-15.</title>
        <authorList>
            <person name="Zheng B.-X."/>
        </authorList>
    </citation>
    <scope>NUCLEOTIDE SEQUENCE [LARGE SCALE GENOMIC DNA]</scope>
    <source>
        <strain evidence="14 15">Y14-15</strain>
    </source>
</reference>
<accession>A0A2S8I388</accession>
<evidence type="ECO:0000256" key="4">
    <source>
        <dbReference type="ARBA" id="ARBA00022448"/>
    </source>
</evidence>
<feature type="domain" description="Trimeric autotransporter adhesin YadA-like head" evidence="12">
    <location>
        <begin position="1005"/>
        <end position="1031"/>
    </location>
</feature>
<dbReference type="InterPro" id="IPR045584">
    <property type="entry name" value="Pilin-like"/>
</dbReference>
<proteinExistence type="inferred from homology"/>
<comment type="similarity">
    <text evidence="3">Belongs to the autotransporter-2 (AT-2) (TC 1.B.40) family.</text>
</comment>
<protein>
    <recommendedName>
        <fullName evidence="16">Adhesin</fullName>
    </recommendedName>
</protein>
<dbReference type="Gene3D" id="1.20.5.170">
    <property type="match status" value="6"/>
</dbReference>
<evidence type="ECO:0000259" key="13">
    <source>
        <dbReference type="Pfam" id="PF05662"/>
    </source>
</evidence>
<feature type="domain" description="Trimeric autotransporter adhesin YadA-like stalk" evidence="13">
    <location>
        <begin position="328"/>
        <end position="358"/>
    </location>
</feature>
<dbReference type="Pfam" id="PF03895">
    <property type="entry name" value="YadA_anchor"/>
    <property type="match status" value="1"/>
</dbReference>
<keyword evidence="7" id="KW-0732">Signal</keyword>
<feature type="domain" description="Trimeric autotransporter adhesin YadA-like stalk" evidence="13">
    <location>
        <begin position="194"/>
        <end position="222"/>
    </location>
</feature>
<comment type="caution">
    <text evidence="14">The sequence shown here is derived from an EMBL/GenBank/DDBJ whole genome shotgun (WGS) entry which is preliminary data.</text>
</comment>
<evidence type="ECO:0000313" key="15">
    <source>
        <dbReference type="Proteomes" id="UP000238206"/>
    </source>
</evidence>
<feature type="domain" description="Trimeric autotransporter adhesin YadA-like stalk" evidence="13">
    <location>
        <begin position="464"/>
        <end position="494"/>
    </location>
</feature>
<dbReference type="InterPro" id="IPR008635">
    <property type="entry name" value="Coiled_stalk_dom"/>
</dbReference>
<feature type="domain" description="Trimeric autotransporter adhesin YadA-like stalk" evidence="13">
    <location>
        <begin position="738"/>
        <end position="766"/>
    </location>
</feature>
<keyword evidence="10" id="KW-0998">Cell outer membrane</keyword>
<feature type="domain" description="Trimeric autotransporter adhesin YadA-like C-terminal membrane anchor" evidence="11">
    <location>
        <begin position="1130"/>
        <end position="1188"/>
    </location>
</feature>
<keyword evidence="5" id="KW-1134">Transmembrane beta strand</keyword>
<dbReference type="Pfam" id="PF05658">
    <property type="entry name" value="YadA_head"/>
    <property type="match status" value="3"/>
</dbReference>
<dbReference type="InterPro" id="IPR011049">
    <property type="entry name" value="Serralysin-like_metalloprot_C"/>
</dbReference>
<dbReference type="Gene3D" id="3.30.1300.30">
    <property type="entry name" value="GSPII I/J protein-like"/>
    <property type="match status" value="1"/>
</dbReference>
<dbReference type="SUPFAM" id="SSF101967">
    <property type="entry name" value="Adhesin YadA, collagen-binding domain"/>
    <property type="match status" value="11"/>
</dbReference>
<keyword evidence="8" id="KW-0653">Protein transport</keyword>
<feature type="domain" description="Trimeric autotransporter adhesin YadA-like stalk" evidence="13">
    <location>
        <begin position="928"/>
        <end position="968"/>
    </location>
</feature>
<evidence type="ECO:0000256" key="1">
    <source>
        <dbReference type="ARBA" id="ARBA00004241"/>
    </source>
</evidence>
<organism evidence="14 15">
    <name type="scientific">Burkholderia cepacia</name>
    <name type="common">Pseudomonas cepacia</name>
    <dbReference type="NCBI Taxonomy" id="292"/>
    <lineage>
        <taxon>Bacteria</taxon>
        <taxon>Pseudomonadati</taxon>
        <taxon>Pseudomonadota</taxon>
        <taxon>Betaproteobacteria</taxon>
        <taxon>Burkholderiales</taxon>
        <taxon>Burkholderiaceae</taxon>
        <taxon>Burkholderia</taxon>
        <taxon>Burkholderia cepacia complex</taxon>
    </lineage>
</organism>
<dbReference type="GO" id="GO:0015031">
    <property type="term" value="P:protein transport"/>
    <property type="evidence" value="ECO:0007669"/>
    <property type="project" value="UniProtKB-KW"/>
</dbReference>
<evidence type="ECO:0000256" key="5">
    <source>
        <dbReference type="ARBA" id="ARBA00022452"/>
    </source>
</evidence>
<evidence type="ECO:0000256" key="8">
    <source>
        <dbReference type="ARBA" id="ARBA00022927"/>
    </source>
</evidence>
<evidence type="ECO:0000256" key="9">
    <source>
        <dbReference type="ARBA" id="ARBA00023136"/>
    </source>
</evidence>
<dbReference type="Gene3D" id="6.10.250.2040">
    <property type="match status" value="4"/>
</dbReference>
<evidence type="ECO:0000259" key="12">
    <source>
        <dbReference type="Pfam" id="PF05658"/>
    </source>
</evidence>
<keyword evidence="6" id="KW-0812">Transmembrane</keyword>
<gene>
    <name evidence="14" type="ORF">C5615_35330</name>
</gene>
<dbReference type="Pfam" id="PF05662">
    <property type="entry name" value="YadA_stalk"/>
    <property type="match status" value="15"/>
</dbReference>
<feature type="domain" description="Trimeric autotransporter adhesin YadA-like stalk" evidence="13">
    <location>
        <begin position="873"/>
        <end position="911"/>
    </location>
</feature>
<keyword evidence="4" id="KW-0813">Transport</keyword>
<dbReference type="InterPro" id="IPR008640">
    <property type="entry name" value="Adhesin_Head_dom"/>
</dbReference>
<name>A0A2S8I388_BURCE</name>
<feature type="domain" description="Trimeric autotransporter adhesin YadA-like stalk" evidence="13">
    <location>
        <begin position="65"/>
        <end position="88"/>
    </location>
</feature>
<feature type="domain" description="Trimeric autotransporter adhesin YadA-like stalk" evidence="13">
    <location>
        <begin position="654"/>
        <end position="696"/>
    </location>
</feature>
<feature type="domain" description="Trimeric autotransporter adhesin YadA-like stalk" evidence="13">
    <location>
        <begin position="382"/>
        <end position="424"/>
    </location>
</feature>
<evidence type="ECO:0000256" key="2">
    <source>
        <dbReference type="ARBA" id="ARBA00004442"/>
    </source>
</evidence>
<evidence type="ECO:0000256" key="7">
    <source>
        <dbReference type="ARBA" id="ARBA00022729"/>
    </source>
</evidence>
<dbReference type="Gene3D" id="2.150.10.10">
    <property type="entry name" value="Serralysin-like metalloprotease, C-terminal"/>
    <property type="match status" value="4"/>
</dbReference>
<keyword evidence="9" id="KW-0472">Membrane</keyword>
<evidence type="ECO:0000256" key="6">
    <source>
        <dbReference type="ARBA" id="ARBA00022692"/>
    </source>
</evidence>
<feature type="domain" description="Trimeric autotransporter adhesin YadA-like stalk" evidence="13">
    <location>
        <begin position="790"/>
        <end position="829"/>
    </location>
</feature>
<feature type="domain" description="Trimeric autotransporter adhesin YadA-like head" evidence="12">
    <location>
        <begin position="1047"/>
        <end position="1073"/>
    </location>
</feature>
<evidence type="ECO:0000259" key="11">
    <source>
        <dbReference type="Pfam" id="PF03895"/>
    </source>
</evidence>
<feature type="domain" description="Trimeric autotransporter adhesin YadA-like stalk" evidence="13">
    <location>
        <begin position="602"/>
        <end position="630"/>
    </location>
</feature>
<comment type="subcellular location">
    <subcellularLocation>
        <location evidence="2">Cell outer membrane</location>
    </subcellularLocation>
    <subcellularLocation>
        <location evidence="1">Cell surface</location>
    </subcellularLocation>
</comment>
<dbReference type="GO" id="GO:0009279">
    <property type="term" value="C:cell outer membrane"/>
    <property type="evidence" value="ECO:0007669"/>
    <property type="project" value="UniProtKB-SubCell"/>
</dbReference>
<dbReference type="EMBL" id="PUIQ01000079">
    <property type="protein sequence ID" value="PQP09169.1"/>
    <property type="molecule type" value="Genomic_DNA"/>
</dbReference>
<dbReference type="InterPro" id="IPR005594">
    <property type="entry name" value="YadA_C"/>
</dbReference>
<dbReference type="Proteomes" id="UP000238206">
    <property type="component" value="Unassembled WGS sequence"/>
</dbReference>
<evidence type="ECO:0000256" key="3">
    <source>
        <dbReference type="ARBA" id="ARBA00005848"/>
    </source>
</evidence>
<dbReference type="GO" id="GO:0009986">
    <property type="term" value="C:cell surface"/>
    <property type="evidence" value="ECO:0007669"/>
    <property type="project" value="UniProtKB-SubCell"/>
</dbReference>
<dbReference type="AlphaFoldDB" id="A0A2S8I388"/>
<feature type="domain" description="Trimeric autotransporter adhesin YadA-like stalk" evidence="13">
    <location>
        <begin position="246"/>
        <end position="288"/>
    </location>
</feature>
<evidence type="ECO:0000313" key="14">
    <source>
        <dbReference type="EMBL" id="PQP09169.1"/>
    </source>
</evidence>
<feature type="domain" description="Trimeric autotransporter adhesin YadA-like stalk" evidence="13">
    <location>
        <begin position="111"/>
        <end position="148"/>
    </location>
</feature>
<feature type="domain" description="Trimeric autotransporter adhesin YadA-like stalk" evidence="13">
    <location>
        <begin position="518"/>
        <end position="560"/>
    </location>
</feature>
<evidence type="ECO:0000256" key="10">
    <source>
        <dbReference type="ARBA" id="ARBA00023237"/>
    </source>
</evidence>
<feature type="domain" description="Trimeric autotransporter adhesin YadA-like stalk" evidence="13">
    <location>
        <begin position="1080"/>
        <end position="1108"/>
    </location>
</feature>
<evidence type="ECO:0008006" key="16">
    <source>
        <dbReference type="Google" id="ProtNLM"/>
    </source>
</evidence>
<feature type="domain" description="Trimeric autotransporter adhesin YadA-like head" evidence="12">
    <location>
        <begin position="25"/>
        <end position="45"/>
    </location>
</feature>
<sequence>MGVSAHASGNSVAAGANSFAGWRDTAIGVQATAAGNSSVAIGFQSNDGGRDQVVSVGASGLTRAVTNVTAGTTTTDAANVGQLPATISGNVVTMGNPLAPGASVSPPTVRNVAAGTLAGASTDAVNGSQLFATNMTVTVNKQLLDNLSGRVVNGTIGLVQQQAGAPGAGTITVGAQTGGTSVDITGTDGARTLSGVAAGTATTDAVNVGQLTAVAGTASNSVQYDNAGHTAVTLGGVAAAAPVALTNVAFGALSATSTDAVNGGQLFATNQAVAGTSTAITNLSTSINAGTIGLVQQTGGAPGTGRITVGAQSGGTSVDITGTDGARRLSGVAAGVAATDAVNVGQLTTVAGTASNSVQYDNAGHTAVTLGGVAAAAPVALTNVAAGALSATSTDAVNGGQLFTTNQAVTNASTSVSNLSASINAGTVGLVQQVGGAPGNGAITVGAQSGGTSVEFAGADGARRLSGVAAGTVTTDAVNVGQLTAVAGTASNSVQYDNAGHTSVTLGGTAAAAPVALTNVAAGTLSGSSTDAVNGAQLFATNQAVAGTSTAITNLSTSINAGTIGLVQQAGGAPGSGAIAVGAQTGGTVVDFAGTNGIRTLSGVAAGVAATDAVNVGQLTAVAGTASNAVQYDNAGHTAVTLGGAGAAAPVALTNVAAGTLSATSTDAVNGGQLFATNQAVTNASTSVSNLSASITAGTVGLVQQVGGAPGNGPITVGAQTGGTSINFAGTDGARTLSGVAAGVSATDAVNVGQLNAVAGTASNSVQYDNAGHTSVTLGGVGAAAPVALTNVAAGTLSASSTDAVNGAQLYATNQALAGTTSTVNALSTGIATGTIGLVQQVGGAPGTGTITIGAATGGTAVDFAGTSGARQLKGVAAGTDATDAVNVSQLNATVSSATANAVVYDSAARSIVTLGGLGATVPVTLRNVAAGTLSGTSTDAVNGSQLYSTNQAVAANTGAIDALTNSLTDVQRSMARNTAQLQPIVTADALKYFAASSTGAPASASGTETVAAGGNAFASGTNSVAVGTGAQAIGSGALALGANTSAKGSNSIALGQGSTVSTDNTISIGNSAAGLTRTLSNVSAGVAPTDAVNVRQLNDSVASVRSQVEHDRADANGGTASAVAIASLPQAPAPGRSVVSVGGGTYAGQSAVAVGMSTYAGRWILKASGSTNTRGTVAAGAGAAYVW</sequence>